<sequence length="166" mass="18363">MLRWILATSCVVLAAGCATQTSKSLDKRPLRGAALDAKAQQLMAAAQVPGLALAVIENGRIVHLRAYGERNVAERLPLEADTTMYAASLTKTMFAYAVMTLVDEGRIDLDRSIADYLPKPLPAYDKYADLAGDERWRKLTVRRLLDHTSGFPNFRFFTAKGYEPNA</sequence>
<dbReference type="EMBL" id="BARU01006836">
    <property type="protein sequence ID" value="GAH37575.1"/>
    <property type="molecule type" value="Genomic_DNA"/>
</dbReference>
<organism evidence="2">
    <name type="scientific">marine sediment metagenome</name>
    <dbReference type="NCBI Taxonomy" id="412755"/>
    <lineage>
        <taxon>unclassified sequences</taxon>
        <taxon>metagenomes</taxon>
        <taxon>ecological metagenomes</taxon>
    </lineage>
</organism>
<dbReference type="AlphaFoldDB" id="X1FYG3"/>
<protein>
    <recommendedName>
        <fullName evidence="1">Beta-lactamase-related domain-containing protein</fullName>
    </recommendedName>
</protein>
<dbReference type="InterPro" id="IPR050789">
    <property type="entry name" value="Diverse_Enzym_Activities"/>
</dbReference>
<feature type="domain" description="Beta-lactamase-related" evidence="1">
    <location>
        <begin position="35"/>
        <end position="154"/>
    </location>
</feature>
<feature type="non-terminal residue" evidence="2">
    <location>
        <position position="166"/>
    </location>
</feature>
<dbReference type="PROSITE" id="PS51257">
    <property type="entry name" value="PROKAR_LIPOPROTEIN"/>
    <property type="match status" value="1"/>
</dbReference>
<dbReference type="InterPro" id="IPR001466">
    <property type="entry name" value="Beta-lactam-related"/>
</dbReference>
<dbReference type="Gene3D" id="3.40.710.10">
    <property type="entry name" value="DD-peptidase/beta-lactamase superfamily"/>
    <property type="match status" value="1"/>
</dbReference>
<gene>
    <name evidence="2" type="ORF">S03H2_13465</name>
</gene>
<evidence type="ECO:0000259" key="1">
    <source>
        <dbReference type="Pfam" id="PF00144"/>
    </source>
</evidence>
<dbReference type="PANTHER" id="PTHR43283:SF18">
    <property type="match status" value="1"/>
</dbReference>
<accession>X1FYG3</accession>
<name>X1FYG3_9ZZZZ</name>
<dbReference type="SUPFAM" id="SSF56601">
    <property type="entry name" value="beta-lactamase/transpeptidase-like"/>
    <property type="match status" value="1"/>
</dbReference>
<dbReference type="Pfam" id="PF00144">
    <property type="entry name" value="Beta-lactamase"/>
    <property type="match status" value="1"/>
</dbReference>
<evidence type="ECO:0000313" key="2">
    <source>
        <dbReference type="EMBL" id="GAH37575.1"/>
    </source>
</evidence>
<comment type="caution">
    <text evidence="2">The sequence shown here is derived from an EMBL/GenBank/DDBJ whole genome shotgun (WGS) entry which is preliminary data.</text>
</comment>
<dbReference type="PANTHER" id="PTHR43283">
    <property type="entry name" value="BETA-LACTAMASE-RELATED"/>
    <property type="match status" value="1"/>
</dbReference>
<proteinExistence type="predicted"/>
<reference evidence="2" key="1">
    <citation type="journal article" date="2014" name="Front. Microbiol.">
        <title>High frequency of phylogenetically diverse reductive dehalogenase-homologous genes in deep subseafloor sedimentary metagenomes.</title>
        <authorList>
            <person name="Kawai M."/>
            <person name="Futagami T."/>
            <person name="Toyoda A."/>
            <person name="Takaki Y."/>
            <person name="Nishi S."/>
            <person name="Hori S."/>
            <person name="Arai W."/>
            <person name="Tsubouchi T."/>
            <person name="Morono Y."/>
            <person name="Uchiyama I."/>
            <person name="Ito T."/>
            <person name="Fujiyama A."/>
            <person name="Inagaki F."/>
            <person name="Takami H."/>
        </authorList>
    </citation>
    <scope>NUCLEOTIDE SEQUENCE</scope>
    <source>
        <strain evidence="2">Expedition CK06-06</strain>
    </source>
</reference>
<dbReference type="InterPro" id="IPR012338">
    <property type="entry name" value="Beta-lactam/transpept-like"/>
</dbReference>